<accession>A0A699KJE0</accession>
<reference evidence="1" key="1">
    <citation type="journal article" date="2019" name="Sci. Rep.">
        <title>Draft genome of Tanacetum cinerariifolium, the natural source of mosquito coil.</title>
        <authorList>
            <person name="Yamashiro T."/>
            <person name="Shiraishi A."/>
            <person name="Satake H."/>
            <person name="Nakayama K."/>
        </authorList>
    </citation>
    <scope>NUCLEOTIDE SEQUENCE</scope>
</reference>
<comment type="caution">
    <text evidence="1">The sequence shown here is derived from an EMBL/GenBank/DDBJ whole genome shotgun (WGS) entry which is preliminary data.</text>
</comment>
<gene>
    <name evidence="1" type="ORF">Tci_669928</name>
</gene>
<dbReference type="AlphaFoldDB" id="A0A699KJE0"/>
<dbReference type="EMBL" id="BKCJ010526501">
    <property type="protein sequence ID" value="GFA97956.1"/>
    <property type="molecule type" value="Genomic_DNA"/>
</dbReference>
<evidence type="ECO:0000313" key="1">
    <source>
        <dbReference type="EMBL" id="GFA97956.1"/>
    </source>
</evidence>
<sequence>MTLEFHIEECHLLLTDQIDLVNPEGHRVVPDVSKLLPLEGPPGQLIGLHTGGLGERNSTLPSKTYERYGYTYLKEIVLRRVDYKEYKISEAKFKNLHPNDFEDLYLLRLQGKLNHLIGSDKVHLYNTVNLWIRNIVIRQSVEDLQLGIESYQTKLNLTQPSWDASDFLFKEYYTIVPNPRAIIYKDRNDQKKMVWENEVHKFSDGTLTRVLEKLDHMVKDFRLFKYNPYMANRIWSEDDKRRSKEFMEVIERRLKIKRIF</sequence>
<protein>
    <submittedName>
        <fullName evidence="1">Uncharacterized protein</fullName>
    </submittedName>
</protein>
<proteinExistence type="predicted"/>
<organism evidence="1">
    <name type="scientific">Tanacetum cinerariifolium</name>
    <name type="common">Dalmatian daisy</name>
    <name type="synonym">Chrysanthemum cinerariifolium</name>
    <dbReference type="NCBI Taxonomy" id="118510"/>
    <lineage>
        <taxon>Eukaryota</taxon>
        <taxon>Viridiplantae</taxon>
        <taxon>Streptophyta</taxon>
        <taxon>Embryophyta</taxon>
        <taxon>Tracheophyta</taxon>
        <taxon>Spermatophyta</taxon>
        <taxon>Magnoliopsida</taxon>
        <taxon>eudicotyledons</taxon>
        <taxon>Gunneridae</taxon>
        <taxon>Pentapetalae</taxon>
        <taxon>asterids</taxon>
        <taxon>campanulids</taxon>
        <taxon>Asterales</taxon>
        <taxon>Asteraceae</taxon>
        <taxon>Asteroideae</taxon>
        <taxon>Anthemideae</taxon>
        <taxon>Anthemidinae</taxon>
        <taxon>Tanacetum</taxon>
    </lineage>
</organism>
<name>A0A699KJE0_TANCI</name>